<sequence>MTQLLGANYGLTARTLRVDGCTSGCLVLNQHVMVNNLCTTGRTLAERRRTLGCHGWVRDKGERACDTLVESGGDALYLY</sequence>
<name>A0ABD5X1P1_9EURY</name>
<accession>A0ABD5X1P1</accession>
<dbReference type="AlphaFoldDB" id="A0ABD5X1P1"/>
<gene>
    <name evidence="1" type="ORF">ACFQJ7_00035</name>
</gene>
<evidence type="ECO:0000313" key="2">
    <source>
        <dbReference type="Proteomes" id="UP001596414"/>
    </source>
</evidence>
<comment type="caution">
    <text evidence="1">The sequence shown here is derived from an EMBL/GenBank/DDBJ whole genome shotgun (WGS) entry which is preliminary data.</text>
</comment>
<dbReference type="EMBL" id="JBHSZQ010000001">
    <property type="protein sequence ID" value="MFC7124434.1"/>
    <property type="molecule type" value="Genomic_DNA"/>
</dbReference>
<reference evidence="1 2" key="1">
    <citation type="journal article" date="2014" name="Int. J. Syst. Evol. Microbiol.">
        <title>Complete genome sequence of Corynebacterium casei LMG S-19264T (=DSM 44701T), isolated from a smear-ripened cheese.</title>
        <authorList>
            <consortium name="US DOE Joint Genome Institute (JGI-PGF)"/>
            <person name="Walter F."/>
            <person name="Albersmeier A."/>
            <person name="Kalinowski J."/>
            <person name="Ruckert C."/>
        </authorList>
    </citation>
    <scope>NUCLEOTIDE SEQUENCE [LARGE SCALE GENOMIC DNA]</scope>
    <source>
        <strain evidence="1 2">CGMCC 4.7215</strain>
    </source>
</reference>
<dbReference type="RefSeq" id="WP_267637850.1">
    <property type="nucleotide sequence ID" value="NZ_JAODIY010000010.1"/>
</dbReference>
<evidence type="ECO:0000313" key="1">
    <source>
        <dbReference type="EMBL" id="MFC7124434.1"/>
    </source>
</evidence>
<dbReference type="Proteomes" id="UP001596414">
    <property type="component" value="Unassembled WGS sequence"/>
</dbReference>
<proteinExistence type="predicted"/>
<protein>
    <submittedName>
        <fullName evidence="1">Uncharacterized protein</fullName>
    </submittedName>
</protein>
<organism evidence="1 2">
    <name type="scientific">Halovenus rubra</name>
    <dbReference type="NCBI Taxonomy" id="869890"/>
    <lineage>
        <taxon>Archaea</taxon>
        <taxon>Methanobacteriati</taxon>
        <taxon>Methanobacteriota</taxon>
        <taxon>Stenosarchaea group</taxon>
        <taxon>Halobacteria</taxon>
        <taxon>Halobacteriales</taxon>
        <taxon>Haloarculaceae</taxon>
        <taxon>Halovenus</taxon>
    </lineage>
</organism>